<feature type="signal peptide" evidence="1">
    <location>
        <begin position="1"/>
        <end position="21"/>
    </location>
</feature>
<evidence type="ECO:0000313" key="2">
    <source>
        <dbReference type="EMBL" id="MBB4220907.1"/>
    </source>
</evidence>
<evidence type="ECO:0000256" key="1">
    <source>
        <dbReference type="SAM" id="SignalP"/>
    </source>
</evidence>
<protein>
    <submittedName>
        <fullName evidence="2">Uncharacterized protein</fullName>
    </submittedName>
</protein>
<dbReference type="AlphaFoldDB" id="A0A840FP36"/>
<accession>A0A840FP36</accession>
<name>A0A840FP36_9BURK</name>
<feature type="chain" id="PRO_5032710374" evidence="1">
    <location>
        <begin position="22"/>
        <end position="131"/>
    </location>
</feature>
<keyword evidence="1" id="KW-0732">Signal</keyword>
<gene>
    <name evidence="2" type="ORF">GGD71_001667</name>
</gene>
<dbReference type="Proteomes" id="UP000524450">
    <property type="component" value="Unassembled WGS sequence"/>
</dbReference>
<reference evidence="2 3" key="1">
    <citation type="submission" date="2020-08" db="EMBL/GenBank/DDBJ databases">
        <title>Genomic Encyclopedia of Type Strains, Phase IV (KMG-V): Genome sequencing to study the core and pangenomes of soil and plant-associated prokaryotes.</title>
        <authorList>
            <person name="Whitman W."/>
        </authorList>
    </citation>
    <scope>NUCLEOTIDE SEQUENCE [LARGE SCALE GENOMIC DNA]</scope>
    <source>
        <strain evidence="2 3">34/80</strain>
    </source>
</reference>
<sequence>MKNIKTVFVAAAFLGAASLCAAQAETKTTLTKLHQSYEKQGRRALGMPEYGKRVQFPALVVEASDSFGGTSLIRAADVRGSQELARLTPADDAQNQKMGEMRSGAKFTASCEVGFAMGSAFLTMKDCVIRP</sequence>
<dbReference type="EMBL" id="JACIFZ010000002">
    <property type="protein sequence ID" value="MBB4220907.1"/>
    <property type="molecule type" value="Genomic_DNA"/>
</dbReference>
<organism evidence="2 3">
    <name type="scientific">Variovorax guangxiensis</name>
    <dbReference type="NCBI Taxonomy" id="1775474"/>
    <lineage>
        <taxon>Bacteria</taxon>
        <taxon>Pseudomonadati</taxon>
        <taxon>Pseudomonadota</taxon>
        <taxon>Betaproteobacteria</taxon>
        <taxon>Burkholderiales</taxon>
        <taxon>Comamonadaceae</taxon>
        <taxon>Variovorax</taxon>
    </lineage>
</organism>
<proteinExistence type="predicted"/>
<evidence type="ECO:0000313" key="3">
    <source>
        <dbReference type="Proteomes" id="UP000524450"/>
    </source>
</evidence>
<comment type="caution">
    <text evidence="2">The sequence shown here is derived from an EMBL/GenBank/DDBJ whole genome shotgun (WGS) entry which is preliminary data.</text>
</comment>
<dbReference type="RefSeq" id="WP_184636815.1">
    <property type="nucleotide sequence ID" value="NZ_JACIFZ010000002.1"/>
</dbReference>